<evidence type="ECO:0000256" key="1">
    <source>
        <dbReference type="SAM" id="SignalP"/>
    </source>
</evidence>
<evidence type="ECO:0008006" key="4">
    <source>
        <dbReference type="Google" id="ProtNLM"/>
    </source>
</evidence>
<dbReference type="PROSITE" id="PS51257">
    <property type="entry name" value="PROKAR_LIPOPROTEIN"/>
    <property type="match status" value="1"/>
</dbReference>
<protein>
    <recommendedName>
        <fullName evidence="4">Secreted protein</fullName>
    </recommendedName>
</protein>
<keyword evidence="3" id="KW-1185">Reference proteome</keyword>
<accession>A0ABR5SJS8</accession>
<comment type="caution">
    <text evidence="2">The sequence shown here is derived from an EMBL/GenBank/DDBJ whole genome shotgun (WGS) entry which is preliminary data.</text>
</comment>
<evidence type="ECO:0000313" key="2">
    <source>
        <dbReference type="EMBL" id="KWT92769.1"/>
    </source>
</evidence>
<proteinExistence type="predicted"/>
<dbReference type="EMBL" id="LNQR01000020">
    <property type="protein sequence ID" value="KWT92769.1"/>
    <property type="molecule type" value="Genomic_DNA"/>
</dbReference>
<gene>
    <name evidence="2" type="ORF">ASN18_0474</name>
</gene>
<dbReference type="Proteomes" id="UP000060487">
    <property type="component" value="Unassembled WGS sequence"/>
</dbReference>
<feature type="chain" id="PRO_5046894137" description="Secreted protein" evidence="1">
    <location>
        <begin position="21"/>
        <end position="262"/>
    </location>
</feature>
<sequence>MKRFVVLVQCVLIFSCAAAAYGFDVKGLQPLQPNGIYSTFSTSTNPAGIFATQFELEQSVDPTSYRINSSVSFAITDAIEASATVPYYLKTGETGFEDAAIGIKDRFIEEEQYMPSVAVLIAGSVPSGRDVIATNGRIGGGLILSKKIGPFKTHANVLVYTPFRRALNTEINLMLGAELQAANNLSILTEVQAKKTHDINKFDYWDWKIGYRFRPLDFLYTTLSAGYGFKTRNPDLHIFLSFTIIYPPAGKILKHIYEEEKE</sequence>
<name>A0ABR5SJS8_9BACT</name>
<dbReference type="RefSeq" id="WP_085051003.1">
    <property type="nucleotide sequence ID" value="NZ_LNQR01000020.1"/>
</dbReference>
<organism evidence="2 3">
    <name type="scientific">Candidatus Magnetominusculus xianensis</name>
    <dbReference type="NCBI Taxonomy" id="1748249"/>
    <lineage>
        <taxon>Bacteria</taxon>
        <taxon>Pseudomonadati</taxon>
        <taxon>Nitrospirota</taxon>
        <taxon>Nitrospiria</taxon>
        <taxon>Nitrospirales</taxon>
        <taxon>Nitrospiraceae</taxon>
        <taxon>Candidatus Magnetominusculus</taxon>
    </lineage>
</organism>
<feature type="signal peptide" evidence="1">
    <location>
        <begin position="1"/>
        <end position="20"/>
    </location>
</feature>
<reference evidence="2 3" key="1">
    <citation type="submission" date="2015-11" db="EMBL/GenBank/DDBJ databases">
        <authorList>
            <person name="Lin W."/>
        </authorList>
    </citation>
    <scope>NUCLEOTIDE SEQUENCE [LARGE SCALE GENOMIC DNA]</scope>
    <source>
        <strain evidence="2 3">HCH-1</strain>
    </source>
</reference>
<keyword evidence="1" id="KW-0732">Signal</keyword>
<evidence type="ECO:0000313" key="3">
    <source>
        <dbReference type="Proteomes" id="UP000060487"/>
    </source>
</evidence>